<name>A0A059FHU6_9PROT</name>
<accession>A0A059FHU6</accession>
<organism evidence="1 2">
    <name type="scientific">Hyphomonas jannaschiana VP2</name>
    <dbReference type="NCBI Taxonomy" id="1280952"/>
    <lineage>
        <taxon>Bacteria</taxon>
        <taxon>Pseudomonadati</taxon>
        <taxon>Pseudomonadota</taxon>
        <taxon>Alphaproteobacteria</taxon>
        <taxon>Hyphomonadales</taxon>
        <taxon>Hyphomonadaceae</taxon>
        <taxon>Hyphomonas</taxon>
    </lineage>
</organism>
<keyword evidence="2" id="KW-1185">Reference proteome</keyword>
<dbReference type="PATRIC" id="fig|1280952.3.peg.663"/>
<gene>
    <name evidence="1" type="ORF">HJA_03316</name>
</gene>
<sequence length="67" mass="7672">MIVMARYQTRPREDGRGQYRWAHVVKTPAGFAQGSIYRQAGDELDDSEALKLRGICDQNGFELRRVS</sequence>
<dbReference type="EMBL" id="ARYJ01000002">
    <property type="protein sequence ID" value="KCZ90224.1"/>
    <property type="molecule type" value="Genomic_DNA"/>
</dbReference>
<evidence type="ECO:0000313" key="2">
    <source>
        <dbReference type="Proteomes" id="UP000024816"/>
    </source>
</evidence>
<proteinExistence type="predicted"/>
<evidence type="ECO:0000313" key="1">
    <source>
        <dbReference type="EMBL" id="KCZ90224.1"/>
    </source>
</evidence>
<comment type="caution">
    <text evidence="1">The sequence shown here is derived from an EMBL/GenBank/DDBJ whole genome shotgun (WGS) entry which is preliminary data.</text>
</comment>
<dbReference type="STRING" id="1280952.HJA_03316"/>
<dbReference type="AlphaFoldDB" id="A0A059FHU6"/>
<reference evidence="1 2" key="1">
    <citation type="journal article" date="2014" name="Antonie Van Leeuwenhoek">
        <title>Hyphomonas beringensis sp. nov. and Hyphomonas chukchiensis sp. nov., isolated from surface seawater of the Bering Sea and Chukchi Sea.</title>
        <authorList>
            <person name="Li C."/>
            <person name="Lai Q."/>
            <person name="Li G."/>
            <person name="Dong C."/>
            <person name="Wang J."/>
            <person name="Liao Y."/>
            <person name="Shao Z."/>
        </authorList>
    </citation>
    <scope>NUCLEOTIDE SEQUENCE [LARGE SCALE GENOMIC DNA]</scope>
    <source>
        <strain evidence="1 2">VP2</strain>
    </source>
</reference>
<dbReference type="Proteomes" id="UP000024816">
    <property type="component" value="Unassembled WGS sequence"/>
</dbReference>
<protein>
    <submittedName>
        <fullName evidence="1">Uncharacterized protein</fullName>
    </submittedName>
</protein>